<evidence type="ECO:0000256" key="3">
    <source>
        <dbReference type="ARBA" id="ARBA00022679"/>
    </source>
</evidence>
<dbReference type="GeneID" id="90980181"/>
<feature type="compositionally biased region" description="Polar residues" evidence="11">
    <location>
        <begin position="1"/>
        <end position="20"/>
    </location>
</feature>
<dbReference type="GO" id="GO:0004519">
    <property type="term" value="F:endonuclease activity"/>
    <property type="evidence" value="ECO:0007669"/>
    <property type="project" value="UniProtKB-KW"/>
</dbReference>
<dbReference type="InterPro" id="IPR001584">
    <property type="entry name" value="Integrase_cat-core"/>
</dbReference>
<keyword evidence="8" id="KW-0694">RNA-binding</keyword>
<dbReference type="Gene3D" id="3.10.10.10">
    <property type="entry name" value="HIV Type 1 Reverse Transcriptase, subunit A, domain 1"/>
    <property type="match status" value="1"/>
</dbReference>
<evidence type="ECO:0000313" key="13">
    <source>
        <dbReference type="EMBL" id="KAF4479293.1"/>
    </source>
</evidence>
<dbReference type="PROSITE" id="PS50994">
    <property type="entry name" value="INTEGRASE"/>
    <property type="match status" value="1"/>
</dbReference>
<dbReference type="PANTHER" id="PTHR37984">
    <property type="entry name" value="PROTEIN CBG26694"/>
    <property type="match status" value="1"/>
</dbReference>
<dbReference type="RefSeq" id="XP_066007958.1">
    <property type="nucleotide sequence ID" value="XM_066152591.1"/>
</dbReference>
<evidence type="ECO:0000256" key="7">
    <source>
        <dbReference type="ARBA" id="ARBA00022801"/>
    </source>
</evidence>
<dbReference type="GO" id="GO:0005739">
    <property type="term" value="C:mitochondrion"/>
    <property type="evidence" value="ECO:0007669"/>
    <property type="project" value="UniProtKB-SubCell"/>
</dbReference>
<evidence type="ECO:0000256" key="5">
    <source>
        <dbReference type="ARBA" id="ARBA00022722"/>
    </source>
</evidence>
<dbReference type="InParanoid" id="A0A7J6ITE0"/>
<feature type="region of interest" description="Disordered" evidence="11">
    <location>
        <begin position="860"/>
        <end position="889"/>
    </location>
</feature>
<feature type="domain" description="Integrase catalytic" evidence="12">
    <location>
        <begin position="1021"/>
        <end position="1114"/>
    </location>
</feature>
<dbReference type="InterPro" id="IPR036397">
    <property type="entry name" value="RNaseH_sf"/>
</dbReference>
<reference evidence="13 14" key="2">
    <citation type="submission" date="2020-04" db="EMBL/GenBank/DDBJ databases">
        <title>Genome sequencing and assembly of multiple isolates from the Colletotrichum gloeosporioides species complex.</title>
        <authorList>
            <person name="Gan P."/>
            <person name="Shirasu K."/>
        </authorList>
    </citation>
    <scope>NUCLEOTIDE SEQUENCE [LARGE SCALE GENOMIC DNA]</scope>
    <source>
        <strain evidence="13 14">Nara gc5</strain>
    </source>
</reference>
<dbReference type="EC" id="2.7.7.49" evidence="2"/>
<evidence type="ECO:0000256" key="11">
    <source>
        <dbReference type="SAM" id="MobiDB-lite"/>
    </source>
</evidence>
<dbReference type="CDD" id="cd01647">
    <property type="entry name" value="RT_LTR"/>
    <property type="match status" value="1"/>
</dbReference>
<dbReference type="InterPro" id="IPR041588">
    <property type="entry name" value="Integrase_H2C2"/>
</dbReference>
<dbReference type="InterPro" id="IPR012337">
    <property type="entry name" value="RNaseH-like_sf"/>
</dbReference>
<dbReference type="GO" id="GO:0005634">
    <property type="term" value="C:nucleus"/>
    <property type="evidence" value="ECO:0007669"/>
    <property type="project" value="UniProtKB-ARBA"/>
</dbReference>
<dbReference type="InterPro" id="IPR043502">
    <property type="entry name" value="DNA/RNA_pol_sf"/>
</dbReference>
<dbReference type="Pfam" id="PF17921">
    <property type="entry name" value="Integrase_H2C2"/>
    <property type="match status" value="1"/>
</dbReference>
<dbReference type="CDD" id="cd00303">
    <property type="entry name" value="retropepsin_like"/>
    <property type="match status" value="1"/>
</dbReference>
<dbReference type="InterPro" id="IPR021109">
    <property type="entry name" value="Peptidase_aspartic_dom_sf"/>
</dbReference>
<feature type="region of interest" description="Disordered" evidence="11">
    <location>
        <begin position="1"/>
        <end position="30"/>
    </location>
</feature>
<evidence type="ECO:0000256" key="8">
    <source>
        <dbReference type="ARBA" id="ARBA00022884"/>
    </source>
</evidence>
<evidence type="ECO:0000256" key="2">
    <source>
        <dbReference type="ARBA" id="ARBA00012493"/>
    </source>
</evidence>
<reference evidence="13 14" key="1">
    <citation type="submission" date="2012-08" db="EMBL/GenBank/DDBJ databases">
        <authorList>
            <person name="Gan P.H.P."/>
            <person name="Ikeda K."/>
            <person name="Irieda H."/>
            <person name="Narusaka M."/>
            <person name="O'Connell R.J."/>
            <person name="Narusaka Y."/>
            <person name="Takano Y."/>
            <person name="Kubo Y."/>
            <person name="Shirasu K."/>
        </authorList>
    </citation>
    <scope>NUCLEOTIDE SEQUENCE [LARGE SCALE GENOMIC DNA]</scope>
    <source>
        <strain evidence="13 14">Nara gc5</strain>
    </source>
</reference>
<dbReference type="Gene3D" id="2.40.70.10">
    <property type="entry name" value="Acid Proteases"/>
    <property type="match status" value="1"/>
</dbReference>
<keyword evidence="7" id="KW-0378">Hydrolase</keyword>
<name>A0A7J6ITE0_COLFN</name>
<dbReference type="AlphaFoldDB" id="A0A7J6ITE0"/>
<accession>A0A7J6ITE0</accession>
<keyword evidence="3" id="KW-0808">Transferase</keyword>
<dbReference type="FunFam" id="3.30.70.270:FF:000063">
    <property type="entry name" value="Zinc knuckle domaincontaining protein"/>
    <property type="match status" value="1"/>
</dbReference>
<keyword evidence="6" id="KW-0255">Endonuclease</keyword>
<keyword evidence="14" id="KW-1185">Reference proteome</keyword>
<dbReference type="OrthoDB" id="3341476at2759"/>
<dbReference type="CDD" id="cd09274">
    <property type="entry name" value="RNase_HI_RT_Ty3"/>
    <property type="match status" value="1"/>
</dbReference>
<dbReference type="Pfam" id="PF17917">
    <property type="entry name" value="RT_RNaseH"/>
    <property type="match status" value="1"/>
</dbReference>
<dbReference type="Gene3D" id="1.10.340.70">
    <property type="match status" value="1"/>
</dbReference>
<dbReference type="Gene3D" id="3.30.70.270">
    <property type="match status" value="2"/>
</dbReference>
<evidence type="ECO:0000256" key="1">
    <source>
        <dbReference type="ARBA" id="ARBA00004173"/>
    </source>
</evidence>
<dbReference type="GO" id="GO:0015074">
    <property type="term" value="P:DNA integration"/>
    <property type="evidence" value="ECO:0007669"/>
    <property type="project" value="InterPro"/>
</dbReference>
<dbReference type="Proteomes" id="UP000011096">
    <property type="component" value="Unassembled WGS sequence"/>
</dbReference>
<comment type="caution">
    <text evidence="13">The sequence shown here is derived from an EMBL/GenBank/DDBJ whole genome shotgun (WGS) entry which is preliminary data.</text>
</comment>
<organism evidence="13 14">
    <name type="scientific">Colletotrichum fructicola (strain Nara gc5)</name>
    <name type="common">Anthracnose fungus</name>
    <name type="synonym">Colletotrichum gloeosporioides (strain Nara gc5)</name>
    <dbReference type="NCBI Taxonomy" id="1213859"/>
    <lineage>
        <taxon>Eukaryota</taxon>
        <taxon>Fungi</taxon>
        <taxon>Dikarya</taxon>
        <taxon>Ascomycota</taxon>
        <taxon>Pezizomycotina</taxon>
        <taxon>Sordariomycetes</taxon>
        <taxon>Hypocreomycetidae</taxon>
        <taxon>Glomerellales</taxon>
        <taxon>Glomerellaceae</taxon>
        <taxon>Colletotrichum</taxon>
        <taxon>Colletotrichum gloeosporioides species complex</taxon>
    </lineage>
</organism>
<evidence type="ECO:0000256" key="10">
    <source>
        <dbReference type="ARBA" id="ARBA00023128"/>
    </source>
</evidence>
<dbReference type="InterPro" id="IPR043128">
    <property type="entry name" value="Rev_trsase/Diguanyl_cyclase"/>
</dbReference>
<gene>
    <name evidence="13" type="ORF">CGGC5_v011796</name>
</gene>
<dbReference type="InterPro" id="IPR050951">
    <property type="entry name" value="Retrovirus_Pol_polyprotein"/>
</dbReference>
<comment type="subcellular location">
    <subcellularLocation>
        <location evidence="1">Mitochondrion</location>
    </subcellularLocation>
</comment>
<evidence type="ECO:0000313" key="14">
    <source>
        <dbReference type="Proteomes" id="UP000011096"/>
    </source>
</evidence>
<proteinExistence type="predicted"/>
<keyword evidence="10" id="KW-0496">Mitochondrion</keyword>
<dbReference type="GO" id="GO:0003723">
    <property type="term" value="F:RNA binding"/>
    <property type="evidence" value="ECO:0007669"/>
    <property type="project" value="UniProtKB-KW"/>
</dbReference>
<keyword evidence="4" id="KW-0548">Nucleotidyltransferase</keyword>
<keyword evidence="5" id="KW-0540">Nuclease</keyword>
<keyword evidence="9" id="KW-0695">RNA-directed DNA polymerase</keyword>
<dbReference type="Gene3D" id="3.30.420.10">
    <property type="entry name" value="Ribonuclease H-like superfamily/Ribonuclease H"/>
    <property type="match status" value="1"/>
</dbReference>
<dbReference type="InterPro" id="IPR041373">
    <property type="entry name" value="RT_RNaseH"/>
</dbReference>
<evidence type="ECO:0000259" key="12">
    <source>
        <dbReference type="PROSITE" id="PS50994"/>
    </source>
</evidence>
<evidence type="ECO:0000256" key="6">
    <source>
        <dbReference type="ARBA" id="ARBA00022759"/>
    </source>
</evidence>
<evidence type="ECO:0000256" key="9">
    <source>
        <dbReference type="ARBA" id="ARBA00022918"/>
    </source>
</evidence>
<dbReference type="EMBL" id="ANPB02000007">
    <property type="protein sequence ID" value="KAF4479293.1"/>
    <property type="molecule type" value="Genomic_DNA"/>
</dbReference>
<dbReference type="GO" id="GO:0016787">
    <property type="term" value="F:hydrolase activity"/>
    <property type="evidence" value="ECO:0007669"/>
    <property type="project" value="UniProtKB-KW"/>
</dbReference>
<evidence type="ECO:0000256" key="4">
    <source>
        <dbReference type="ARBA" id="ARBA00022695"/>
    </source>
</evidence>
<dbReference type="SUPFAM" id="SSF53098">
    <property type="entry name" value="Ribonuclease H-like"/>
    <property type="match status" value="1"/>
</dbReference>
<protein>
    <recommendedName>
        <fullName evidence="2">RNA-directed DNA polymerase</fullName>
        <ecNumber evidence="2">2.7.7.49</ecNumber>
    </recommendedName>
</protein>
<dbReference type="SUPFAM" id="SSF56672">
    <property type="entry name" value="DNA/RNA polymerases"/>
    <property type="match status" value="1"/>
</dbReference>
<dbReference type="PANTHER" id="PTHR37984:SF5">
    <property type="entry name" value="PROTEIN NYNRIN-LIKE"/>
    <property type="match status" value="1"/>
</dbReference>
<dbReference type="GO" id="GO:0003964">
    <property type="term" value="F:RNA-directed DNA polymerase activity"/>
    <property type="evidence" value="ECO:0007669"/>
    <property type="project" value="UniProtKB-KW"/>
</dbReference>
<sequence>MATNEGISPTPVNVLKTQSSKPRHSLPHPPMFNGLKSQWRGWKLEMEGKIEEDADAIGNMKSQLRYIYTRLEGSAKTNITTFYELELGKEYPRPQALIRRLDLLYGERNRKDKAIQALHTIRQKDTESFTTFYPRFEKEIANAEAEGWEDSAKISYLRNALHPKLKAHLIGCSQSQLDLYEAFATKCEEISNQMELFGEWTYEKKTNAPQKPTWPRSQPNAAPTRDMMEWEPTNTVQVRTFNPKRNITGYPSQRPEDQSLLGKRAKALYDDGCHCYMSISLKLARKLRLPTIDITPRDLLQVSHVQKRAITQVAYFDIDIDGHKQQRVFAYVIPDQTEDVILGIPWARQQDVQVRPRYNELYVGTTGTYITIRHSPTWDSDPTIRSVAASTLTTIIRSSRRSHKPIQIFSVTMKDIEKALARFQKKSTDPATKLPAHYRHMIDLFKKEVADRLPPHRPGVDHAIQLEKDDHGNEKQPPWGPIYSMSKEELLVLRKTLTDLLDKGFIRASNSPAAAPILFVRKPGGGLRFCVDYHTLRQLSKAKWFTKLDVSSAFWKIRMREGDEWKTAFRTSDLPELQEAGLQLDVDKCEFEQKRVKYLGYIVDVDSGISVDPDKIEAIEHWETPTTIRGVRGFLGFANYYRDFIPDFSTTAAPLTYLTKKDVPYHWTDNCQQAFEKLKTALIMAPVLAKFDPERPTRVQPDSSGYAMGGELSQLNETNEWHPVAYHSRRYTSAESNYLIHDKELLAVVECLKQWSGMLRSVGEFTVLSDHKNLEYFMKKQQLSERQVRWALELSRYNFRIVHRPGKEAVVPDALSRRDQDLPKDADDERLRARYQQLLEVAEDGSVQIPRTITSLQPQTQISSGWVSGGDKDYTTDENADMSEPPESPFMDEELRNLWDQALQNNNRYWLIRQAVLRSDRQFPSKWGLPISISECSIDNGKRLCWRDRIWIPYFEPLRTRIIQQSHDSTATGHPGRDLLKAIISRRFTWPGMSNDVRQFTRNCDICGSKAVWRERRQGLLKPLPIPDRQWTEISVDFITDLPTVNGYSSIMVVTDRLFKSTIFEPMKEITTEAVAKAMRDCFIRHHGFPRAIVSDRDGFQLPTTLRPTEPQNG</sequence>